<dbReference type="Proteomes" id="UP000234483">
    <property type="component" value="Unassembled WGS sequence"/>
</dbReference>
<reference evidence="1 4" key="2">
    <citation type="submission" date="2018-01" db="EMBL/GenBank/DDBJ databases">
        <title>Complete genome sequence of Caulobacter flavus RHGG3.</title>
        <authorList>
            <person name="Yang E."/>
        </authorList>
    </citation>
    <scope>NUCLEOTIDE SEQUENCE [LARGE SCALE GENOMIC DNA]</scope>
    <source>
        <strain evidence="1 4">RHGG3</strain>
    </source>
</reference>
<name>A0A2N5CMV5_9CAUL</name>
<proteinExistence type="predicted"/>
<dbReference type="EMBL" id="PJRQ01000044">
    <property type="protein sequence ID" value="PLR07783.1"/>
    <property type="molecule type" value="Genomic_DNA"/>
</dbReference>
<gene>
    <name evidence="1" type="ORF">C1707_09870</name>
    <name evidence="2" type="ORF">CFHF_21345</name>
</gene>
<reference evidence="2 3" key="1">
    <citation type="submission" date="2017-12" db="EMBL/GenBank/DDBJ databases">
        <title>The genome sequence of Caulobacter flavus CGMCC1 15093.</title>
        <authorList>
            <person name="Gao J."/>
            <person name="Mao X."/>
            <person name="Sun J."/>
        </authorList>
    </citation>
    <scope>NUCLEOTIDE SEQUENCE [LARGE SCALE GENOMIC DNA]</scope>
    <source>
        <strain evidence="2 3">CGMCC1 15093</strain>
    </source>
</reference>
<sequence>MAGDVNRLFSMINQANLPYQVFEQVFDDVVPAVEAKAALSEGEAMALALRNVFGCPPAANEDAVTVESGFLKAYCEPTPPPAPAAAPVAAKPAGARLDDIFRRMLPTA</sequence>
<evidence type="ECO:0000313" key="1">
    <source>
        <dbReference type="EMBL" id="AYV46547.1"/>
    </source>
</evidence>
<evidence type="ECO:0000313" key="3">
    <source>
        <dbReference type="Proteomes" id="UP000234483"/>
    </source>
</evidence>
<dbReference type="Proteomes" id="UP000281192">
    <property type="component" value="Chromosome"/>
</dbReference>
<evidence type="ECO:0000313" key="4">
    <source>
        <dbReference type="Proteomes" id="UP000281192"/>
    </source>
</evidence>
<dbReference type="RefSeq" id="WP_101714952.1">
    <property type="nucleotide sequence ID" value="NZ_CP026100.1"/>
</dbReference>
<dbReference type="EMBL" id="CP026100">
    <property type="protein sequence ID" value="AYV46547.1"/>
    <property type="molecule type" value="Genomic_DNA"/>
</dbReference>
<accession>A0A2N5CMV5</accession>
<protein>
    <submittedName>
        <fullName evidence="2">Uncharacterized protein</fullName>
    </submittedName>
</protein>
<organism evidence="2 3">
    <name type="scientific">Caulobacter flavus</name>
    <dbReference type="NCBI Taxonomy" id="1679497"/>
    <lineage>
        <taxon>Bacteria</taxon>
        <taxon>Pseudomonadati</taxon>
        <taxon>Pseudomonadota</taxon>
        <taxon>Alphaproteobacteria</taxon>
        <taxon>Caulobacterales</taxon>
        <taxon>Caulobacteraceae</taxon>
        <taxon>Caulobacter</taxon>
    </lineage>
</organism>
<dbReference type="AlphaFoldDB" id="A0A2N5CMV5"/>
<dbReference type="KEGG" id="cfh:C1707_09870"/>
<dbReference type="OrthoDB" id="7190070at2"/>
<keyword evidence="4" id="KW-1185">Reference proteome</keyword>
<evidence type="ECO:0000313" key="2">
    <source>
        <dbReference type="EMBL" id="PLR07783.1"/>
    </source>
</evidence>